<dbReference type="Proteomes" id="UP000681720">
    <property type="component" value="Unassembled WGS sequence"/>
</dbReference>
<feature type="non-terminal residue" evidence="2">
    <location>
        <position position="1"/>
    </location>
</feature>
<evidence type="ECO:0000256" key="1">
    <source>
        <dbReference type="SAM" id="MobiDB-lite"/>
    </source>
</evidence>
<feature type="compositionally biased region" description="Polar residues" evidence="1">
    <location>
        <begin position="16"/>
        <end position="36"/>
    </location>
</feature>
<evidence type="ECO:0000313" key="3">
    <source>
        <dbReference type="Proteomes" id="UP000681720"/>
    </source>
</evidence>
<reference evidence="2" key="1">
    <citation type="submission" date="2021-02" db="EMBL/GenBank/DDBJ databases">
        <authorList>
            <person name="Nowell W R."/>
        </authorList>
    </citation>
    <scope>NUCLEOTIDE SEQUENCE</scope>
</reference>
<proteinExistence type="predicted"/>
<name>A0A8S2P570_9BILA</name>
<protein>
    <submittedName>
        <fullName evidence="2">Uncharacterized protein</fullName>
    </submittedName>
</protein>
<comment type="caution">
    <text evidence="2">The sequence shown here is derived from an EMBL/GenBank/DDBJ whole genome shotgun (WGS) entry which is preliminary data.</text>
</comment>
<gene>
    <name evidence="2" type="ORF">GIL414_LOCUS13583</name>
</gene>
<feature type="region of interest" description="Disordered" evidence="1">
    <location>
        <begin position="14"/>
        <end position="36"/>
    </location>
</feature>
<organism evidence="2 3">
    <name type="scientific">Rotaria magnacalcarata</name>
    <dbReference type="NCBI Taxonomy" id="392030"/>
    <lineage>
        <taxon>Eukaryota</taxon>
        <taxon>Metazoa</taxon>
        <taxon>Spiralia</taxon>
        <taxon>Gnathifera</taxon>
        <taxon>Rotifera</taxon>
        <taxon>Eurotatoria</taxon>
        <taxon>Bdelloidea</taxon>
        <taxon>Philodinida</taxon>
        <taxon>Philodinidae</taxon>
        <taxon>Rotaria</taxon>
    </lineage>
</organism>
<dbReference type="EMBL" id="CAJOBJ010005538">
    <property type="protein sequence ID" value="CAF4034668.1"/>
    <property type="molecule type" value="Genomic_DNA"/>
</dbReference>
<evidence type="ECO:0000313" key="2">
    <source>
        <dbReference type="EMBL" id="CAF4034668.1"/>
    </source>
</evidence>
<sequence>NRMAKFFSRLLGHGSSEASLSDNSNPNRASSDARTATSLENLASYHVTPKELDKNKLHKAAWEGNFKKIQHLARPG</sequence>
<dbReference type="AlphaFoldDB" id="A0A8S2P570"/>
<accession>A0A8S2P570</accession>